<dbReference type="RefSeq" id="WP_085852872.1">
    <property type="nucleotide sequence ID" value="NZ_FOPF01000002.1"/>
</dbReference>
<keyword evidence="4" id="KW-1185">Reference proteome</keyword>
<proteinExistence type="inferred from homology"/>
<name>A0A1Y5RRT7_9RHOB</name>
<gene>
    <name evidence="3" type="primary">uspG</name>
    <name evidence="3" type="ORF">PAM7066_00827</name>
</gene>
<feature type="domain" description="UspA" evidence="2">
    <location>
        <begin position="1"/>
        <end position="139"/>
    </location>
</feature>
<evidence type="ECO:0000313" key="4">
    <source>
        <dbReference type="Proteomes" id="UP000193870"/>
    </source>
</evidence>
<evidence type="ECO:0000256" key="1">
    <source>
        <dbReference type="ARBA" id="ARBA00008791"/>
    </source>
</evidence>
<dbReference type="PANTHER" id="PTHR46268">
    <property type="entry name" value="STRESS RESPONSE PROTEIN NHAX"/>
    <property type="match status" value="1"/>
</dbReference>
<dbReference type="InterPro" id="IPR014729">
    <property type="entry name" value="Rossmann-like_a/b/a_fold"/>
</dbReference>
<dbReference type="InterPro" id="IPR006015">
    <property type="entry name" value="Universal_stress_UspA"/>
</dbReference>
<protein>
    <submittedName>
        <fullName evidence="3">Universal stress protein G</fullName>
    </submittedName>
</protein>
<sequence>MTQTILLPIDLTDSATWENALPRALDLASGGVLHVQTVIPNFGMSMVGNYFGEGFIKRALHDVGEQLSDWTRSHIPDEQEVHPHVTHGRIYDEIIRAAARLGVDTIVIGAKKPHVSEYLLGPNAARVVRHAPQSVFIVRG</sequence>
<dbReference type="EMBL" id="FWFV01000002">
    <property type="protein sequence ID" value="SLN23915.1"/>
    <property type="molecule type" value="Genomic_DNA"/>
</dbReference>
<comment type="similarity">
    <text evidence="1">Belongs to the universal stress protein A family.</text>
</comment>
<dbReference type="Pfam" id="PF00582">
    <property type="entry name" value="Usp"/>
    <property type="match status" value="1"/>
</dbReference>
<dbReference type="AlphaFoldDB" id="A0A1Y5RRT7"/>
<accession>A0A1Y5RRT7</accession>
<evidence type="ECO:0000259" key="2">
    <source>
        <dbReference type="Pfam" id="PF00582"/>
    </source>
</evidence>
<dbReference type="InterPro" id="IPR006016">
    <property type="entry name" value="UspA"/>
</dbReference>
<dbReference type="OrthoDB" id="9792500at2"/>
<dbReference type="PANTHER" id="PTHR46268:SF6">
    <property type="entry name" value="UNIVERSAL STRESS PROTEIN UP12"/>
    <property type="match status" value="1"/>
</dbReference>
<dbReference type="SUPFAM" id="SSF52402">
    <property type="entry name" value="Adenine nucleotide alpha hydrolases-like"/>
    <property type="match status" value="1"/>
</dbReference>
<dbReference type="STRING" id="315423.SAMN04488020_102454"/>
<reference evidence="3 4" key="1">
    <citation type="submission" date="2017-03" db="EMBL/GenBank/DDBJ databases">
        <authorList>
            <person name="Afonso C.L."/>
            <person name="Miller P.J."/>
            <person name="Scott M.A."/>
            <person name="Spackman E."/>
            <person name="Goraichik I."/>
            <person name="Dimitrov K.M."/>
            <person name="Suarez D.L."/>
            <person name="Swayne D.E."/>
        </authorList>
    </citation>
    <scope>NUCLEOTIDE SEQUENCE [LARGE SCALE GENOMIC DNA]</scope>
    <source>
        <strain evidence="3 4">CECT 7066</strain>
    </source>
</reference>
<dbReference type="PRINTS" id="PR01438">
    <property type="entry name" value="UNVRSLSTRESS"/>
</dbReference>
<dbReference type="CDD" id="cd00293">
    <property type="entry name" value="USP-like"/>
    <property type="match status" value="1"/>
</dbReference>
<dbReference type="Gene3D" id="3.40.50.620">
    <property type="entry name" value="HUPs"/>
    <property type="match status" value="1"/>
</dbReference>
<dbReference type="Proteomes" id="UP000193870">
    <property type="component" value="Unassembled WGS sequence"/>
</dbReference>
<organism evidence="3 4">
    <name type="scientific">Palleronia marisminoris</name>
    <dbReference type="NCBI Taxonomy" id="315423"/>
    <lineage>
        <taxon>Bacteria</taxon>
        <taxon>Pseudomonadati</taxon>
        <taxon>Pseudomonadota</taxon>
        <taxon>Alphaproteobacteria</taxon>
        <taxon>Rhodobacterales</taxon>
        <taxon>Roseobacteraceae</taxon>
        <taxon>Palleronia</taxon>
    </lineage>
</organism>
<evidence type="ECO:0000313" key="3">
    <source>
        <dbReference type="EMBL" id="SLN23915.1"/>
    </source>
</evidence>